<evidence type="ECO:0000256" key="1">
    <source>
        <dbReference type="ARBA" id="ARBA00022578"/>
    </source>
</evidence>
<evidence type="ECO:0000256" key="2">
    <source>
        <dbReference type="ARBA" id="ARBA00023125"/>
    </source>
</evidence>
<sequence>GTVYLFIPKLQKAGYIPFFISERKRSEQALIGLIQEAFINGVSTRKIERLSKRLGIENISASQVSAINKGLSEQVEEFRSRPLESEYPFLWIDALYEKVRDNGKVISMALMLAYGINRKGKREILAIEPMYDESEASWREFFCKLKRRGVRKICLCVSDAHLGIQNVLRKEWLGSSWQRCKVHFMRNIMARVPHRDKSLFAERLKQIWLQPDKPTALSVASTLIDEYGKRFPEAIKCLEEGLEDSLQFYEFPQIDKRRISSTNVVEMIMREIRR</sequence>
<evidence type="ECO:0000313" key="4">
    <source>
        <dbReference type="EMBL" id="GAF95700.1"/>
    </source>
</evidence>
<feature type="non-terminal residue" evidence="4">
    <location>
        <position position="1"/>
    </location>
</feature>
<evidence type="ECO:0008006" key="5">
    <source>
        <dbReference type="Google" id="ProtNLM"/>
    </source>
</evidence>
<keyword evidence="1" id="KW-0815">Transposition</keyword>
<gene>
    <name evidence="4" type="ORF">S01H1_32128</name>
</gene>
<dbReference type="AlphaFoldDB" id="X0V4X5"/>
<dbReference type="InterPro" id="IPR001207">
    <property type="entry name" value="Transposase_mutator"/>
</dbReference>
<keyword evidence="2" id="KW-0238">DNA-binding</keyword>
<organism evidence="4">
    <name type="scientific">marine sediment metagenome</name>
    <dbReference type="NCBI Taxonomy" id="412755"/>
    <lineage>
        <taxon>unclassified sequences</taxon>
        <taxon>metagenomes</taxon>
        <taxon>ecological metagenomes</taxon>
    </lineage>
</organism>
<comment type="caution">
    <text evidence="4">The sequence shown here is derived from an EMBL/GenBank/DDBJ whole genome shotgun (WGS) entry which is preliminary data.</text>
</comment>
<keyword evidence="3" id="KW-0233">DNA recombination</keyword>
<dbReference type="GO" id="GO:0006313">
    <property type="term" value="P:DNA transposition"/>
    <property type="evidence" value="ECO:0007669"/>
    <property type="project" value="InterPro"/>
</dbReference>
<dbReference type="NCBIfam" id="NF033543">
    <property type="entry name" value="transpos_IS256"/>
    <property type="match status" value="1"/>
</dbReference>
<protein>
    <recommendedName>
        <fullName evidence="5">Mutator family transposase</fullName>
    </recommendedName>
</protein>
<dbReference type="EMBL" id="BARS01019872">
    <property type="protein sequence ID" value="GAF95700.1"/>
    <property type="molecule type" value="Genomic_DNA"/>
</dbReference>
<dbReference type="Pfam" id="PF00872">
    <property type="entry name" value="Transposase_mut"/>
    <property type="match status" value="1"/>
</dbReference>
<dbReference type="PANTHER" id="PTHR33217:SF7">
    <property type="entry name" value="TRANSPOSASE FOR INSERTION SEQUENCE ELEMENT IS1081"/>
    <property type="match status" value="1"/>
</dbReference>
<name>X0V4X5_9ZZZZ</name>
<evidence type="ECO:0000256" key="3">
    <source>
        <dbReference type="ARBA" id="ARBA00023172"/>
    </source>
</evidence>
<dbReference type="PANTHER" id="PTHR33217">
    <property type="entry name" value="TRANSPOSASE FOR INSERTION SEQUENCE ELEMENT IS1081"/>
    <property type="match status" value="1"/>
</dbReference>
<feature type="non-terminal residue" evidence="4">
    <location>
        <position position="274"/>
    </location>
</feature>
<reference evidence="4" key="1">
    <citation type="journal article" date="2014" name="Front. Microbiol.">
        <title>High frequency of phylogenetically diverse reductive dehalogenase-homologous genes in deep subseafloor sedimentary metagenomes.</title>
        <authorList>
            <person name="Kawai M."/>
            <person name="Futagami T."/>
            <person name="Toyoda A."/>
            <person name="Takaki Y."/>
            <person name="Nishi S."/>
            <person name="Hori S."/>
            <person name="Arai W."/>
            <person name="Tsubouchi T."/>
            <person name="Morono Y."/>
            <person name="Uchiyama I."/>
            <person name="Ito T."/>
            <person name="Fujiyama A."/>
            <person name="Inagaki F."/>
            <person name="Takami H."/>
        </authorList>
    </citation>
    <scope>NUCLEOTIDE SEQUENCE</scope>
    <source>
        <strain evidence="4">Expedition CK06-06</strain>
    </source>
</reference>
<dbReference type="GO" id="GO:0003677">
    <property type="term" value="F:DNA binding"/>
    <property type="evidence" value="ECO:0007669"/>
    <property type="project" value="UniProtKB-KW"/>
</dbReference>
<dbReference type="GO" id="GO:0004803">
    <property type="term" value="F:transposase activity"/>
    <property type="evidence" value="ECO:0007669"/>
    <property type="project" value="InterPro"/>
</dbReference>
<proteinExistence type="predicted"/>
<accession>X0V4X5</accession>